<organism evidence="5 6">
    <name type="scientific">Parathalassolituus penaei</name>
    <dbReference type="NCBI Taxonomy" id="2997323"/>
    <lineage>
        <taxon>Bacteria</taxon>
        <taxon>Pseudomonadati</taxon>
        <taxon>Pseudomonadota</taxon>
        <taxon>Gammaproteobacteria</taxon>
        <taxon>Oceanospirillales</taxon>
        <taxon>Oceanospirillaceae</taxon>
        <taxon>Parathalassolituus</taxon>
    </lineage>
</organism>
<dbReference type="GO" id="GO:0003700">
    <property type="term" value="F:DNA-binding transcription factor activity"/>
    <property type="evidence" value="ECO:0007669"/>
    <property type="project" value="InterPro"/>
</dbReference>
<dbReference type="Gene3D" id="1.10.10.60">
    <property type="entry name" value="Homeodomain-like"/>
    <property type="match status" value="1"/>
</dbReference>
<dbReference type="InterPro" id="IPR046532">
    <property type="entry name" value="DUF6597"/>
</dbReference>
<feature type="domain" description="HTH araC/xylS-type" evidence="4">
    <location>
        <begin position="164"/>
        <end position="262"/>
    </location>
</feature>
<keyword evidence="6" id="KW-1185">Reference proteome</keyword>
<sequence length="288" mass="32657">MMTTNRADHARPLHSEQPWFVLSAARHYDLILSRNPVISHFYGFEADQSQALTFAVPDGCIDILFDCDARRAKVCGTTLAARSAQLTHQHRYFGVRFAPGVMPDVLNIGAAELVDTEIDLQELMPNSTALLDNICSLSNGHDQASLFERFINGHRHRRIAPATEHALALIHRHQGNILIRELEQQTGYSIRTLQRQFSTDLGLSPKVFSRIVRCQHALHDMHHQPQIVFADLAFERGFSDQSHFLREFKKFANATPAQYLNTIQHQGYQARIRQMPAQNARSEATIIA</sequence>
<dbReference type="InterPro" id="IPR018060">
    <property type="entry name" value="HTH_AraC"/>
</dbReference>
<reference evidence="5" key="1">
    <citation type="submission" date="2022-11" db="EMBL/GenBank/DDBJ databases">
        <title>Parathalassolutuus dongxingensis gen. nov., sp. nov., a novel member of family Oceanospirillaceae isolated from a coastal shrimp pond in Guangxi, China.</title>
        <authorList>
            <person name="Chen H."/>
        </authorList>
    </citation>
    <scope>NUCLEOTIDE SEQUENCE</scope>
    <source>
        <strain evidence="5">G-43</strain>
    </source>
</reference>
<keyword evidence="3" id="KW-0804">Transcription</keyword>
<evidence type="ECO:0000256" key="3">
    <source>
        <dbReference type="ARBA" id="ARBA00023163"/>
    </source>
</evidence>
<keyword evidence="2" id="KW-0238">DNA-binding</keyword>
<name>A0A9X3EB28_9GAMM</name>
<comment type="caution">
    <text evidence="5">The sequence shown here is derived from an EMBL/GenBank/DDBJ whole genome shotgun (WGS) entry which is preliminary data.</text>
</comment>
<dbReference type="Pfam" id="PF12833">
    <property type="entry name" value="HTH_18"/>
    <property type="match status" value="1"/>
</dbReference>
<evidence type="ECO:0000313" key="6">
    <source>
        <dbReference type="Proteomes" id="UP001150830"/>
    </source>
</evidence>
<dbReference type="EMBL" id="JAPNOA010000007">
    <property type="protein sequence ID" value="MCY0963960.1"/>
    <property type="molecule type" value="Genomic_DNA"/>
</dbReference>
<dbReference type="SUPFAM" id="SSF46689">
    <property type="entry name" value="Homeodomain-like"/>
    <property type="match status" value="1"/>
</dbReference>
<evidence type="ECO:0000259" key="4">
    <source>
        <dbReference type="PROSITE" id="PS01124"/>
    </source>
</evidence>
<dbReference type="InterPro" id="IPR050204">
    <property type="entry name" value="AraC_XylS_family_regulators"/>
</dbReference>
<proteinExistence type="predicted"/>
<dbReference type="Pfam" id="PF20240">
    <property type="entry name" value="DUF6597"/>
    <property type="match status" value="1"/>
</dbReference>
<dbReference type="AlphaFoldDB" id="A0A9X3EB28"/>
<accession>A0A9X3EB28</accession>
<dbReference type="PANTHER" id="PTHR46796">
    <property type="entry name" value="HTH-TYPE TRANSCRIPTIONAL ACTIVATOR RHAS-RELATED"/>
    <property type="match status" value="1"/>
</dbReference>
<dbReference type="PANTHER" id="PTHR46796:SF13">
    <property type="entry name" value="HTH-TYPE TRANSCRIPTIONAL ACTIVATOR RHAS"/>
    <property type="match status" value="1"/>
</dbReference>
<keyword evidence="1" id="KW-0805">Transcription regulation</keyword>
<dbReference type="Proteomes" id="UP001150830">
    <property type="component" value="Unassembled WGS sequence"/>
</dbReference>
<dbReference type="GO" id="GO:0043565">
    <property type="term" value="F:sequence-specific DNA binding"/>
    <property type="evidence" value="ECO:0007669"/>
    <property type="project" value="InterPro"/>
</dbReference>
<evidence type="ECO:0000313" key="5">
    <source>
        <dbReference type="EMBL" id="MCY0963960.1"/>
    </source>
</evidence>
<dbReference type="SMART" id="SM00342">
    <property type="entry name" value="HTH_ARAC"/>
    <property type="match status" value="1"/>
</dbReference>
<evidence type="ECO:0000256" key="1">
    <source>
        <dbReference type="ARBA" id="ARBA00023015"/>
    </source>
</evidence>
<gene>
    <name evidence="5" type="ORF">OUO13_02055</name>
</gene>
<evidence type="ECO:0000256" key="2">
    <source>
        <dbReference type="ARBA" id="ARBA00023125"/>
    </source>
</evidence>
<dbReference type="PROSITE" id="PS01124">
    <property type="entry name" value="HTH_ARAC_FAMILY_2"/>
    <property type="match status" value="1"/>
</dbReference>
<protein>
    <submittedName>
        <fullName evidence="5">Helix-turn-helix domain-containing protein</fullName>
    </submittedName>
</protein>
<dbReference type="InterPro" id="IPR009057">
    <property type="entry name" value="Homeodomain-like_sf"/>
</dbReference>
<dbReference type="RefSeq" id="WP_283172179.1">
    <property type="nucleotide sequence ID" value="NZ_JAPNOA010000007.1"/>
</dbReference>